<dbReference type="RefSeq" id="WP_345303047.1">
    <property type="nucleotide sequence ID" value="NZ_BAABJE010000009.1"/>
</dbReference>
<dbReference type="EMBL" id="BAABJE010000009">
    <property type="protein sequence ID" value="GAA4793419.1"/>
    <property type="molecule type" value="Genomic_DNA"/>
</dbReference>
<sequence>MSDSGLCANCDRAIDGADQTFCPACGQPTPAHRIDWHFLGHEIEHSVLHMDRGLLYTLKNLMIRPGHLIRDYIDGRRAHHVKPLLLIMITAAAVVFLSRFVIGSEVMGGNLFRAGGGADAGGTADPARILEVVNAVNRWMSHHFAAVTLLLLPLEAAAFKLAFWRCRNLNYPEWLVITAFLTAQTFVLWGLSIPVQRWYPGAAGWMLWLSIAYGVFSMVQLFATLPRWNSALRAILGYVLYLLINMALLSVLVIVVLVVSGRT</sequence>
<comment type="caution">
    <text evidence="2">The sequence shown here is derived from an EMBL/GenBank/DDBJ whole genome shotgun (WGS) entry which is preliminary data.</text>
</comment>
<keyword evidence="1" id="KW-1133">Transmembrane helix</keyword>
<dbReference type="Pfam" id="PF12412">
    <property type="entry name" value="DUF3667"/>
    <property type="match status" value="1"/>
</dbReference>
<keyword evidence="3" id="KW-1185">Reference proteome</keyword>
<feature type="transmembrane region" description="Helical" evidence="1">
    <location>
        <begin position="143"/>
        <end position="162"/>
    </location>
</feature>
<dbReference type="InterPro" id="IPR022134">
    <property type="entry name" value="DUF3667"/>
</dbReference>
<accession>A0ABP9BFN3</accession>
<keyword evidence="1" id="KW-0472">Membrane</keyword>
<feature type="transmembrane region" description="Helical" evidence="1">
    <location>
        <begin position="174"/>
        <end position="193"/>
    </location>
</feature>
<gene>
    <name evidence="2" type="ORF">GCM10023307_18600</name>
</gene>
<evidence type="ECO:0008006" key="4">
    <source>
        <dbReference type="Google" id="ProtNLM"/>
    </source>
</evidence>
<dbReference type="Proteomes" id="UP001499959">
    <property type="component" value="Unassembled WGS sequence"/>
</dbReference>
<proteinExistence type="predicted"/>
<reference evidence="3" key="1">
    <citation type="journal article" date="2019" name="Int. J. Syst. Evol. Microbiol.">
        <title>The Global Catalogue of Microorganisms (GCM) 10K type strain sequencing project: providing services to taxonomists for standard genome sequencing and annotation.</title>
        <authorList>
            <consortium name="The Broad Institute Genomics Platform"/>
            <consortium name="The Broad Institute Genome Sequencing Center for Infectious Disease"/>
            <person name="Wu L."/>
            <person name="Ma J."/>
        </authorList>
    </citation>
    <scope>NUCLEOTIDE SEQUENCE [LARGE SCALE GENOMIC DNA]</scope>
    <source>
        <strain evidence="3">JCM 18204</strain>
    </source>
</reference>
<feature type="transmembrane region" description="Helical" evidence="1">
    <location>
        <begin position="84"/>
        <end position="102"/>
    </location>
</feature>
<evidence type="ECO:0000256" key="1">
    <source>
        <dbReference type="SAM" id="Phobius"/>
    </source>
</evidence>
<keyword evidence="1" id="KW-0812">Transmembrane</keyword>
<evidence type="ECO:0000313" key="3">
    <source>
        <dbReference type="Proteomes" id="UP001499959"/>
    </source>
</evidence>
<protein>
    <recommendedName>
        <fullName evidence="4">DUF3667 domain-containing protein</fullName>
    </recommendedName>
</protein>
<name>A0ABP9BFN3_9GAMM</name>
<feature type="transmembrane region" description="Helical" evidence="1">
    <location>
        <begin position="205"/>
        <end position="223"/>
    </location>
</feature>
<organism evidence="2 3">
    <name type="scientific">Lysobacter hankyongensis</name>
    <dbReference type="NCBI Taxonomy" id="1176535"/>
    <lineage>
        <taxon>Bacteria</taxon>
        <taxon>Pseudomonadati</taxon>
        <taxon>Pseudomonadota</taxon>
        <taxon>Gammaproteobacteria</taxon>
        <taxon>Lysobacterales</taxon>
        <taxon>Lysobacteraceae</taxon>
        <taxon>Lysobacter</taxon>
    </lineage>
</organism>
<evidence type="ECO:0000313" key="2">
    <source>
        <dbReference type="EMBL" id="GAA4793419.1"/>
    </source>
</evidence>
<feature type="transmembrane region" description="Helical" evidence="1">
    <location>
        <begin position="235"/>
        <end position="259"/>
    </location>
</feature>